<dbReference type="RefSeq" id="WP_282699077.1">
    <property type="nucleotide sequence ID" value="NZ_JABXJJ020000047.1"/>
</dbReference>
<organism evidence="2">
    <name type="scientific">Streptantibioticus silvisoli</name>
    <dbReference type="NCBI Taxonomy" id="2705255"/>
    <lineage>
        <taxon>Bacteria</taxon>
        <taxon>Bacillati</taxon>
        <taxon>Actinomycetota</taxon>
        <taxon>Actinomycetes</taxon>
        <taxon>Kitasatosporales</taxon>
        <taxon>Streptomycetaceae</taxon>
        <taxon>Streptantibioticus</taxon>
    </lineage>
</organism>
<dbReference type="Gene3D" id="1.10.287.1490">
    <property type="match status" value="1"/>
</dbReference>
<accession>A0AA90KBD0</accession>
<evidence type="ECO:0000313" key="2">
    <source>
        <dbReference type="EMBL" id="MDI5973513.1"/>
    </source>
</evidence>
<evidence type="ECO:0000256" key="1">
    <source>
        <dbReference type="SAM" id="Coils"/>
    </source>
</evidence>
<gene>
    <name evidence="2" type="ORF">POF50_029935</name>
</gene>
<keyword evidence="1" id="KW-0175">Coiled coil</keyword>
<comment type="caution">
    <text evidence="2">The sequence shown here is derived from an EMBL/GenBank/DDBJ whole genome shotgun (WGS) entry which is preliminary data.</text>
</comment>
<proteinExistence type="predicted"/>
<protein>
    <submittedName>
        <fullName evidence="2">Uncharacterized protein</fullName>
    </submittedName>
</protein>
<reference evidence="2" key="1">
    <citation type="submission" date="2023-05" db="EMBL/GenBank/DDBJ databases">
        <title>Streptantibioticus silvisoli sp. nov., acidotolerant actinomycetes 1 from pine litter.</title>
        <authorList>
            <person name="Swiecimska M."/>
            <person name="Golinska P."/>
            <person name="Sangal V."/>
            <person name="Wachnowicz B."/>
            <person name="Goodfellow M."/>
        </authorList>
    </citation>
    <scope>NUCLEOTIDE SEQUENCE</scope>
    <source>
        <strain evidence="2">SL13</strain>
    </source>
</reference>
<sequence>MDQLQLEESARASWEARLWPRRDAVVVPCREAERAREFLRDLPGAQVIAADPADRTGSARGVLPRGVRSGSALAGFFGALQERMRTLEEPAAAYDAELSLAVVGGFQSPIAGRDAHVAQAVAHRRRCEGDVSAADEALGTAESEFEVAEIEHSAAVAARELAALEKQASSLEKAITEADGKAAAARTEERKLHDAWERAQIALTAHDQAVTAAKLAWDAATKTYKEQVKEHTALVRERAGIACPQWQQLWGTSEKEAAELLEVTTPGTPVLRPGRLRRMVEEHLRDAYERYGLPADTVVGVEEDLLMAQRLRAAFAEEEASALPRTGFGEVAAPLQIRLDGHVDKDAVEAARIASGRALREQALAKLTTTAEHSAHNLQTLQDMIEHHVEGLFAQISDAFNVLDRQRGGDGARLDHDSMRPVGARLWQWKVAPRWKRSPRGAFVHYRENANGAQVKVRAIRCLPTPRPEAGC</sequence>
<dbReference type="AlphaFoldDB" id="A0AA90KBD0"/>
<name>A0AA90KBD0_9ACTN</name>
<dbReference type="EMBL" id="JABXJJ020000047">
    <property type="protein sequence ID" value="MDI5973513.1"/>
    <property type="molecule type" value="Genomic_DNA"/>
</dbReference>
<feature type="coiled-coil region" evidence="1">
    <location>
        <begin position="147"/>
        <end position="181"/>
    </location>
</feature>